<evidence type="ECO:0000256" key="3">
    <source>
        <dbReference type="ARBA" id="ARBA00023210"/>
    </source>
</evidence>
<dbReference type="NCBIfam" id="NF003656">
    <property type="entry name" value="PRK05287.1-4"/>
    <property type="match status" value="1"/>
</dbReference>
<dbReference type="GO" id="GO:0043093">
    <property type="term" value="P:FtsZ-dependent cytokinesis"/>
    <property type="evidence" value="ECO:0007669"/>
    <property type="project" value="TreeGrafter"/>
</dbReference>
<dbReference type="GO" id="GO:0032153">
    <property type="term" value="C:cell division site"/>
    <property type="evidence" value="ECO:0007669"/>
    <property type="project" value="TreeGrafter"/>
</dbReference>
<keyword evidence="4" id="KW-0131">Cell cycle</keyword>
<dbReference type="AlphaFoldDB" id="E6PTG1"/>
<sequence>MQAKEGRPSACCSTHPTRPVILYEYPLSERVRTLLRLEYLFRRVHFLLQRAHPFDHHFALLSLFEIMDVATRQDLKSELLKDLERQRQQFLSFRGNPAVSEQTLDEVLAELDAAFQGLSQQLGKPGQPLLDNEWLMAIRSRASIPGGTCEFDLPAYYAWQHLPEDQRRLDMARWMECFGPLAMGVELLLRLLRDSGTPHKTLAPGGVYQQNLGGRSFQLMRLRVDGALGVVPETTGHRLMVSVRYMRPDVDWKLRPVTTDVAFEIALCP</sequence>
<keyword evidence="2" id="KW-0132">Cell division</keyword>
<dbReference type="GO" id="GO:0000917">
    <property type="term" value="P:division septum assembly"/>
    <property type="evidence" value="ECO:0007669"/>
    <property type="project" value="UniProtKB-KW"/>
</dbReference>
<dbReference type="HAMAP" id="MF_01092">
    <property type="entry name" value="ZapD"/>
    <property type="match status" value="1"/>
</dbReference>
<dbReference type="Gene3D" id="2.60.440.10">
    <property type="entry name" value="YacF-like domains"/>
    <property type="match status" value="1"/>
</dbReference>
<dbReference type="PANTHER" id="PTHR39455">
    <property type="entry name" value="CELL DIVISION PROTEIN ZAPD"/>
    <property type="match status" value="1"/>
</dbReference>
<evidence type="ECO:0000256" key="1">
    <source>
        <dbReference type="ARBA" id="ARBA00022490"/>
    </source>
</evidence>
<comment type="caution">
    <text evidence="5">The sequence shown here is derived from an EMBL/GenBank/DDBJ whole genome shotgun (WGS) entry which is preliminary data.</text>
</comment>
<accession>E6PTG1</accession>
<dbReference type="InterPro" id="IPR036268">
    <property type="entry name" value="ZapD_sf"/>
</dbReference>
<evidence type="ECO:0000256" key="2">
    <source>
        <dbReference type="ARBA" id="ARBA00022618"/>
    </source>
</evidence>
<dbReference type="SUPFAM" id="SSF160950">
    <property type="entry name" value="YacF-like"/>
    <property type="match status" value="1"/>
</dbReference>
<evidence type="ECO:0000256" key="4">
    <source>
        <dbReference type="ARBA" id="ARBA00023306"/>
    </source>
</evidence>
<protein>
    <recommendedName>
        <fullName evidence="6">Cell division protein ZapD</fullName>
    </recommendedName>
</protein>
<dbReference type="InterPro" id="IPR009777">
    <property type="entry name" value="ZapD"/>
</dbReference>
<organism evidence="5">
    <name type="scientific">mine drainage metagenome</name>
    <dbReference type="NCBI Taxonomy" id="410659"/>
    <lineage>
        <taxon>unclassified sequences</taxon>
        <taxon>metagenomes</taxon>
        <taxon>ecological metagenomes</taxon>
    </lineage>
</organism>
<dbReference type="EMBL" id="CABM01000049">
    <property type="protein sequence ID" value="CBH98218.1"/>
    <property type="molecule type" value="Genomic_DNA"/>
</dbReference>
<keyword evidence="1" id="KW-0963">Cytoplasm</keyword>
<gene>
    <name evidence="5" type="ORF">CARN2_3694</name>
</gene>
<dbReference type="Pfam" id="PF07072">
    <property type="entry name" value="ZapD"/>
    <property type="match status" value="1"/>
</dbReference>
<reference evidence="5" key="1">
    <citation type="submission" date="2009-10" db="EMBL/GenBank/DDBJ databases">
        <title>Diversity of trophic interactions inside an arsenic-rich microbial ecosystem.</title>
        <authorList>
            <person name="Bertin P.N."/>
            <person name="Heinrich-Salmeron A."/>
            <person name="Pelletier E."/>
            <person name="Goulhen-Chollet F."/>
            <person name="Arsene-Ploetze F."/>
            <person name="Gallien S."/>
            <person name="Calteau A."/>
            <person name="Vallenet D."/>
            <person name="Casiot C."/>
            <person name="Chane-Woon-Ming B."/>
            <person name="Giloteaux L."/>
            <person name="Barakat M."/>
            <person name="Bonnefoy V."/>
            <person name="Bruneel O."/>
            <person name="Chandler M."/>
            <person name="Cleiss J."/>
            <person name="Duran R."/>
            <person name="Elbaz-Poulichet F."/>
            <person name="Fonknechten N."/>
            <person name="Lauga B."/>
            <person name="Mornico D."/>
            <person name="Ortet P."/>
            <person name="Schaeffer C."/>
            <person name="Siguier P."/>
            <person name="Alexander Thil Smith A."/>
            <person name="Van Dorsselaer A."/>
            <person name="Weissenbach J."/>
            <person name="Medigue C."/>
            <person name="Le Paslier D."/>
        </authorList>
    </citation>
    <scope>NUCLEOTIDE SEQUENCE</scope>
</reference>
<evidence type="ECO:0008006" key="6">
    <source>
        <dbReference type="Google" id="ProtNLM"/>
    </source>
</evidence>
<keyword evidence="3" id="KW-0717">Septation</keyword>
<dbReference type="Gene3D" id="1.10.3900.10">
    <property type="entry name" value="YacF-like"/>
    <property type="match status" value="1"/>
</dbReference>
<dbReference type="InterPro" id="IPR027462">
    <property type="entry name" value="ZapD_C"/>
</dbReference>
<name>E6PTG1_9ZZZZ</name>
<evidence type="ECO:0000313" key="5">
    <source>
        <dbReference type="EMBL" id="CBH98218.1"/>
    </source>
</evidence>
<dbReference type="PANTHER" id="PTHR39455:SF1">
    <property type="entry name" value="CELL DIVISION PROTEIN ZAPD"/>
    <property type="match status" value="1"/>
</dbReference>
<proteinExistence type="inferred from homology"/>